<protein>
    <submittedName>
        <fullName evidence="1">Zeta toxin family protein</fullName>
    </submittedName>
</protein>
<accession>A0A9X2KHB0</accession>
<reference evidence="1" key="1">
    <citation type="submission" date="2022-06" db="EMBL/GenBank/DDBJ databases">
        <title>Rothia sp. isolated from sandalwood seedling.</title>
        <authorList>
            <person name="Tuikhar N."/>
            <person name="Kirdat K."/>
            <person name="Thorat V."/>
            <person name="Swetha P."/>
            <person name="Padma S."/>
            <person name="Sundararaj R."/>
            <person name="Yadav A."/>
        </authorList>
    </citation>
    <scope>NUCLEOTIDE SEQUENCE</scope>
    <source>
        <strain evidence="1">AR01</strain>
    </source>
</reference>
<dbReference type="EMBL" id="JANAFB010000004">
    <property type="protein sequence ID" value="MCP3425018.1"/>
    <property type="molecule type" value="Genomic_DNA"/>
</dbReference>
<dbReference type="SUPFAM" id="SSF52540">
    <property type="entry name" value="P-loop containing nucleoside triphosphate hydrolases"/>
    <property type="match status" value="1"/>
</dbReference>
<dbReference type="AlphaFoldDB" id="A0A9X2KHB0"/>
<organism evidence="1 2">
    <name type="scientific">Rothia santali</name>
    <dbReference type="NCBI Taxonomy" id="2949643"/>
    <lineage>
        <taxon>Bacteria</taxon>
        <taxon>Bacillati</taxon>
        <taxon>Actinomycetota</taxon>
        <taxon>Actinomycetes</taxon>
        <taxon>Micrococcales</taxon>
        <taxon>Micrococcaceae</taxon>
        <taxon>Rothia</taxon>
    </lineage>
</organism>
<name>A0A9X2KHB0_9MICC</name>
<comment type="caution">
    <text evidence="1">The sequence shown here is derived from an EMBL/GenBank/DDBJ whole genome shotgun (WGS) entry which is preliminary data.</text>
</comment>
<dbReference type="Pfam" id="PF13671">
    <property type="entry name" value="AAA_33"/>
    <property type="match status" value="1"/>
</dbReference>
<keyword evidence="2" id="KW-1185">Reference proteome</keyword>
<dbReference type="Gene3D" id="3.40.50.300">
    <property type="entry name" value="P-loop containing nucleotide triphosphate hydrolases"/>
    <property type="match status" value="1"/>
</dbReference>
<evidence type="ECO:0000313" key="1">
    <source>
        <dbReference type="EMBL" id="MCP3425018.1"/>
    </source>
</evidence>
<proteinExistence type="predicted"/>
<sequence length="186" mass="20889">MTPVLHVLAGPNGAGKSTFVERVVKPATRLPFINADEIAAERWRDPEGHAYEAARLAADRRRDLLSLGRSFITETVFSHPSETSLIAEAVDLGYHVTMHVIMVPLPLARARVEDRVARGGHSVPPQKIGDRYSRLWGHVADARHIASRTLIYDNSTIKNRFRTVAEYDRGMLAWHANWPLWSPLPL</sequence>
<dbReference type="InterPro" id="IPR027417">
    <property type="entry name" value="P-loop_NTPase"/>
</dbReference>
<dbReference type="Proteomes" id="UP001139502">
    <property type="component" value="Unassembled WGS sequence"/>
</dbReference>
<gene>
    <name evidence="1" type="ORF">NBM05_02965</name>
</gene>
<dbReference type="RefSeq" id="WP_254165001.1">
    <property type="nucleotide sequence ID" value="NZ_JANAFB010000004.1"/>
</dbReference>
<dbReference type="PANTHER" id="PTHR39206">
    <property type="entry name" value="SLL8004 PROTEIN"/>
    <property type="match status" value="1"/>
</dbReference>
<dbReference type="PANTHER" id="PTHR39206:SF1">
    <property type="entry name" value="SLL8004 PROTEIN"/>
    <property type="match status" value="1"/>
</dbReference>
<evidence type="ECO:0000313" key="2">
    <source>
        <dbReference type="Proteomes" id="UP001139502"/>
    </source>
</evidence>